<dbReference type="Proteomes" id="UP000626092">
    <property type="component" value="Unassembled WGS sequence"/>
</dbReference>
<proteinExistence type="predicted"/>
<dbReference type="EMBL" id="WJXA01000013">
    <property type="protein sequence ID" value="KAF7120811.1"/>
    <property type="molecule type" value="Genomic_DNA"/>
</dbReference>
<gene>
    <name evidence="4" type="ORF">RHSIM_Rhsim13G0030000</name>
</gene>
<keyword evidence="5" id="KW-1185">Reference proteome</keyword>
<feature type="region of interest" description="Disordered" evidence="1">
    <location>
        <begin position="39"/>
        <end position="89"/>
    </location>
</feature>
<evidence type="ECO:0000259" key="3">
    <source>
        <dbReference type="Pfam" id="PF14383"/>
    </source>
</evidence>
<feature type="domain" description="DUF3741" evidence="3">
    <location>
        <begin position="135"/>
        <end position="155"/>
    </location>
</feature>
<name>A0A834G3E3_RHOSS</name>
<dbReference type="InterPro" id="IPR033334">
    <property type="entry name" value="LNG1/2"/>
</dbReference>
<evidence type="ECO:0000313" key="4">
    <source>
        <dbReference type="EMBL" id="KAF7120811.1"/>
    </source>
</evidence>
<dbReference type="AlphaFoldDB" id="A0A834G3E3"/>
<dbReference type="Pfam" id="PF14383">
    <property type="entry name" value="VARLMGL"/>
    <property type="match status" value="1"/>
</dbReference>
<reference evidence="4" key="1">
    <citation type="submission" date="2019-11" db="EMBL/GenBank/DDBJ databases">
        <authorList>
            <person name="Liu Y."/>
            <person name="Hou J."/>
            <person name="Li T.-Q."/>
            <person name="Guan C.-H."/>
            <person name="Wu X."/>
            <person name="Wu H.-Z."/>
            <person name="Ling F."/>
            <person name="Zhang R."/>
            <person name="Shi X.-G."/>
            <person name="Ren J.-P."/>
            <person name="Chen E.-F."/>
            <person name="Sun J.-M."/>
        </authorList>
    </citation>
    <scope>NUCLEOTIDE SEQUENCE</scope>
    <source>
        <strain evidence="4">Adult_tree_wgs_1</strain>
        <tissue evidence="4">Leaves</tissue>
    </source>
</reference>
<feature type="compositionally biased region" description="Basic and acidic residues" evidence="1">
    <location>
        <begin position="371"/>
        <end position="382"/>
    </location>
</feature>
<dbReference type="InterPro" id="IPR025486">
    <property type="entry name" value="DUF4378"/>
</dbReference>
<accession>A0A834G3E3</accession>
<evidence type="ECO:0000313" key="5">
    <source>
        <dbReference type="Proteomes" id="UP000626092"/>
    </source>
</evidence>
<comment type="caution">
    <text evidence="4">The sequence shown here is derived from an EMBL/GenBank/DDBJ whole genome shotgun (WGS) entry which is preliminary data.</text>
</comment>
<dbReference type="InterPro" id="IPR032795">
    <property type="entry name" value="DUF3741-assoc"/>
</dbReference>
<dbReference type="PANTHER" id="PTHR31680:SF12">
    <property type="entry name" value="OS11G0587300 PROTEIN"/>
    <property type="match status" value="1"/>
</dbReference>
<feature type="compositionally biased region" description="Basic and acidic residues" evidence="1">
    <location>
        <begin position="415"/>
        <end position="427"/>
    </location>
</feature>
<evidence type="ECO:0000259" key="2">
    <source>
        <dbReference type="Pfam" id="PF14309"/>
    </source>
</evidence>
<protein>
    <recommendedName>
        <fullName evidence="6">DUF4378 domain-containing protein</fullName>
    </recommendedName>
</protein>
<feature type="compositionally biased region" description="Polar residues" evidence="1">
    <location>
        <begin position="344"/>
        <end position="363"/>
    </location>
</feature>
<dbReference type="OrthoDB" id="1929599at2759"/>
<dbReference type="Pfam" id="PF14309">
    <property type="entry name" value="DUF4378"/>
    <property type="match status" value="1"/>
</dbReference>
<dbReference type="PANTHER" id="PTHR31680">
    <property type="entry name" value="LONGIFOLIA PROTEIN"/>
    <property type="match status" value="1"/>
</dbReference>
<organism evidence="4 5">
    <name type="scientific">Rhododendron simsii</name>
    <name type="common">Sims's rhododendron</name>
    <dbReference type="NCBI Taxonomy" id="118357"/>
    <lineage>
        <taxon>Eukaryota</taxon>
        <taxon>Viridiplantae</taxon>
        <taxon>Streptophyta</taxon>
        <taxon>Embryophyta</taxon>
        <taxon>Tracheophyta</taxon>
        <taxon>Spermatophyta</taxon>
        <taxon>Magnoliopsida</taxon>
        <taxon>eudicotyledons</taxon>
        <taxon>Gunneridae</taxon>
        <taxon>Pentapetalae</taxon>
        <taxon>asterids</taxon>
        <taxon>Ericales</taxon>
        <taxon>Ericaceae</taxon>
        <taxon>Ericoideae</taxon>
        <taxon>Rhodoreae</taxon>
        <taxon>Rhododendron</taxon>
    </lineage>
</organism>
<feature type="domain" description="DUF4378" evidence="2">
    <location>
        <begin position="593"/>
        <end position="734"/>
    </location>
</feature>
<feature type="region of interest" description="Disordered" evidence="1">
    <location>
        <begin position="327"/>
        <end position="460"/>
    </location>
</feature>
<evidence type="ECO:0000256" key="1">
    <source>
        <dbReference type="SAM" id="MobiDB-lite"/>
    </source>
</evidence>
<sequence length="758" mass="85400">MTTGIIHDQNLEKHIEKQMGCMAGFFQIFDRQHLLTGKRLNSTKRLPPPPAGDSTPEIPGEAEKPQQTRPMTSPSRDRLKFSPPTDYRSPVDIPATFPLPLPLFECKDGGKIRINPAVLNDVVATADACGGSDDKRRSPSVIAKLMGLDQLPNNSIRHEPIHNAELRRSASESRVSRDYRFTEGSNNNFHMKQQNQFHSRDNAARENTAAAAAALNGRPPDPMSSEQTKPLYRGVWKSSHQQHRKSFFDSADFFPEPKQTVCVYGDVEKRLKMRGIDDASKDLETLKQILEAMQLKGLLHSKKASEQQISQRNFVYDGSCFNSDDQSPIVIMRPSRSPAPYKSFPNNSPNRAGASRNLNNSGDNLPPSMSPRRERQSVEARSRNNSSSPTRRESNNVKSPCSSPARRRALSSVETQRKGNEPAEQRRAPPVRSPRPSPKTNGSDQAVIAARLPRNNRRSTDEIAPKEKICSVLVEDMESSSFSESNVSTSSYTDTERLRMGERRGGRSLLERCDKLVNSILEMTATELQPSPVSVLDSSFYKDEESSSSLSPVLKRTIYFKDQSSGEFEEEIWSPAISPLRSKHEDESEEDCDFVYISDILRAFNYLPDDSDVFPLLEKQQYFKGKDTSKASRLQRRLIFDTITEILNRNIQLPPWIVISRSSIERPSLHQIWSEFQRIRERDTAAEDLFDIICGVLRKDLAGDSVSGWGDCPVEMSEAVLDIERLIFKDLIGETIRDLAVYAGYSRVPIAARRKLVL</sequence>
<dbReference type="GO" id="GO:0051513">
    <property type="term" value="P:regulation of monopolar cell growth"/>
    <property type="evidence" value="ECO:0007669"/>
    <property type="project" value="InterPro"/>
</dbReference>
<evidence type="ECO:0008006" key="6">
    <source>
        <dbReference type="Google" id="ProtNLM"/>
    </source>
</evidence>